<dbReference type="EMBL" id="CAXKWB010011690">
    <property type="protein sequence ID" value="CAL4102197.1"/>
    <property type="molecule type" value="Genomic_DNA"/>
</dbReference>
<evidence type="ECO:0008006" key="3">
    <source>
        <dbReference type="Google" id="ProtNLM"/>
    </source>
</evidence>
<dbReference type="Proteomes" id="UP001497623">
    <property type="component" value="Unassembled WGS sequence"/>
</dbReference>
<sequence length="168" mass="20113">MRRALHFLATSFVCLLSLLYLFYGNVFKENHKHFRQPQPLPTVKLKAEKEDFIPKMHKRIENFDLAEVVIYKGLGVDFLPNFKNPCWYEYTDGKQVSETYYDYDKPAAAIQRSKRMEEKSFRLRCLPYFFLIGQPKCGTTDLFQRITQHPDVIPPIMKGPHWWTRRKY</sequence>
<dbReference type="GO" id="GO:0019319">
    <property type="term" value="P:hexose biosynthetic process"/>
    <property type="evidence" value="ECO:0007669"/>
    <property type="project" value="TreeGrafter"/>
</dbReference>
<dbReference type="AlphaFoldDB" id="A0AAV2QV29"/>
<dbReference type="Gene3D" id="3.40.50.300">
    <property type="entry name" value="P-loop containing nucleotide triphosphate hydrolases"/>
    <property type="match status" value="1"/>
</dbReference>
<evidence type="ECO:0000313" key="1">
    <source>
        <dbReference type="EMBL" id="CAL4102197.1"/>
    </source>
</evidence>
<dbReference type="InterPro" id="IPR052654">
    <property type="entry name" value="CS_Sulfotransferase"/>
</dbReference>
<reference evidence="1 2" key="1">
    <citation type="submission" date="2024-05" db="EMBL/GenBank/DDBJ databases">
        <authorList>
            <person name="Wallberg A."/>
        </authorList>
    </citation>
    <scope>NUCLEOTIDE SEQUENCE [LARGE SCALE GENOMIC DNA]</scope>
</reference>
<comment type="caution">
    <text evidence="1">The sequence shown here is derived from an EMBL/GenBank/DDBJ whole genome shotgun (WGS) entry which is preliminary data.</text>
</comment>
<proteinExistence type="predicted"/>
<dbReference type="SUPFAM" id="SSF52540">
    <property type="entry name" value="P-loop containing nucleoside triphosphate hydrolases"/>
    <property type="match status" value="1"/>
</dbReference>
<keyword evidence="2" id="KW-1185">Reference proteome</keyword>
<dbReference type="GO" id="GO:0050659">
    <property type="term" value="F:N-acetylgalactosamine 4-sulfate 6-O-sulfotransferase activity"/>
    <property type="evidence" value="ECO:0007669"/>
    <property type="project" value="TreeGrafter"/>
</dbReference>
<protein>
    <recommendedName>
        <fullName evidence="3">Carbohydrate sulfotransferase 15</fullName>
    </recommendedName>
</protein>
<dbReference type="InterPro" id="IPR027417">
    <property type="entry name" value="P-loop_NTPase"/>
</dbReference>
<gene>
    <name evidence="1" type="ORF">MNOR_LOCUS17202</name>
</gene>
<dbReference type="PANTHER" id="PTHR15723:SF0">
    <property type="entry name" value="CARBOHYDRATE SULFOTRANSFERASE 15"/>
    <property type="match status" value="1"/>
</dbReference>
<dbReference type="PANTHER" id="PTHR15723">
    <property type="entry name" value="CARBOHYDRATE SULFOTRANSFERASE 15"/>
    <property type="match status" value="1"/>
</dbReference>
<accession>A0AAV2QV29</accession>
<feature type="non-terminal residue" evidence="1">
    <location>
        <position position="168"/>
    </location>
</feature>
<name>A0AAV2QV29_MEGNR</name>
<organism evidence="1 2">
    <name type="scientific">Meganyctiphanes norvegica</name>
    <name type="common">Northern krill</name>
    <name type="synonym">Thysanopoda norvegica</name>
    <dbReference type="NCBI Taxonomy" id="48144"/>
    <lineage>
        <taxon>Eukaryota</taxon>
        <taxon>Metazoa</taxon>
        <taxon>Ecdysozoa</taxon>
        <taxon>Arthropoda</taxon>
        <taxon>Crustacea</taxon>
        <taxon>Multicrustacea</taxon>
        <taxon>Malacostraca</taxon>
        <taxon>Eumalacostraca</taxon>
        <taxon>Eucarida</taxon>
        <taxon>Euphausiacea</taxon>
        <taxon>Euphausiidae</taxon>
        <taxon>Meganyctiphanes</taxon>
    </lineage>
</organism>
<evidence type="ECO:0000313" key="2">
    <source>
        <dbReference type="Proteomes" id="UP001497623"/>
    </source>
</evidence>